<feature type="compositionally biased region" description="Polar residues" evidence="1">
    <location>
        <begin position="502"/>
        <end position="516"/>
    </location>
</feature>
<organism evidence="2 3">
    <name type="scientific">Aphanomyces euteiches</name>
    <dbReference type="NCBI Taxonomy" id="100861"/>
    <lineage>
        <taxon>Eukaryota</taxon>
        <taxon>Sar</taxon>
        <taxon>Stramenopiles</taxon>
        <taxon>Oomycota</taxon>
        <taxon>Saprolegniomycetes</taxon>
        <taxon>Saprolegniales</taxon>
        <taxon>Verrucalvaceae</taxon>
        <taxon>Aphanomyces</taxon>
    </lineage>
</organism>
<feature type="region of interest" description="Disordered" evidence="1">
    <location>
        <begin position="501"/>
        <end position="571"/>
    </location>
</feature>
<accession>A0A6G0X4V9</accession>
<sequence>MDDPLGYVVDKMAATPVEKLLATTEFLEELHLASVPGALSSQSFQHIKAFFSSDSTVGTMVRLLFDEPAILFTYKNAPTYFECARLYHLQNLMSNSPFAPSILDALLTEKSAGRDELVDQLSLFRPMAIMNAEALVRVCNALFDRTTVTTFVGLYRDERVELFRGILFQIGAECVKELALRFCDDLLCDPSDLTWEAVPYQLLQQIFPCTKLAFASFDIDSTSLEYKFPLMLYTCDFITDLIQENRPDTLGRYIVTQLTTHTTLAAALVDGVLVDLHMLPTALSCESYGMKILNSMLQLHHCGCISRHQTNQQDTAREIDCQGTLNALWSAFVARLPDFLHLLQIPPHRNFTLKHVQLLYLLYPVLRVSCIAVDEVLMQHRTFETLLALVDRFPNANILHTAVCRLFITCLEDCPVMFGQELQTRRSIHDPLRNSLLRESVLTTVIQGCGSQRVTCFKDIAMSFDELMMQSPPVPPELATRWNDFATTTLEDIRADWALQLPTPNGSSNHLNTQAGPSLEETNEGSSEAKKLLKRVDTGKPSELSGPTLSTPGVELSSSPTKSKELSQSPLQALYDSEEQALIHQFTALPGVVR</sequence>
<dbReference type="Proteomes" id="UP000481153">
    <property type="component" value="Unassembled WGS sequence"/>
</dbReference>
<reference evidence="2 3" key="1">
    <citation type="submission" date="2019-07" db="EMBL/GenBank/DDBJ databases">
        <title>Genomics analysis of Aphanomyces spp. identifies a new class of oomycete effector associated with host adaptation.</title>
        <authorList>
            <person name="Gaulin E."/>
        </authorList>
    </citation>
    <scope>NUCLEOTIDE SEQUENCE [LARGE SCALE GENOMIC DNA]</scope>
    <source>
        <strain evidence="2 3">ATCC 201684</strain>
    </source>
</reference>
<proteinExistence type="predicted"/>
<keyword evidence="3" id="KW-1185">Reference proteome</keyword>
<evidence type="ECO:0000256" key="1">
    <source>
        <dbReference type="SAM" id="MobiDB-lite"/>
    </source>
</evidence>
<feature type="compositionally biased region" description="Polar residues" evidence="1">
    <location>
        <begin position="545"/>
        <end position="571"/>
    </location>
</feature>
<dbReference type="AlphaFoldDB" id="A0A6G0X4V9"/>
<gene>
    <name evidence="2" type="ORF">Ae201684_008573</name>
</gene>
<name>A0A6G0X4V9_9STRA</name>
<dbReference type="VEuPathDB" id="FungiDB:AeMF1_020317"/>
<feature type="compositionally biased region" description="Basic and acidic residues" evidence="1">
    <location>
        <begin position="527"/>
        <end position="540"/>
    </location>
</feature>
<evidence type="ECO:0000313" key="3">
    <source>
        <dbReference type="Proteomes" id="UP000481153"/>
    </source>
</evidence>
<evidence type="ECO:0000313" key="2">
    <source>
        <dbReference type="EMBL" id="KAF0734912.1"/>
    </source>
</evidence>
<comment type="caution">
    <text evidence="2">The sequence shown here is derived from an EMBL/GenBank/DDBJ whole genome shotgun (WGS) entry which is preliminary data.</text>
</comment>
<dbReference type="EMBL" id="VJMJ01000103">
    <property type="protein sequence ID" value="KAF0734912.1"/>
    <property type="molecule type" value="Genomic_DNA"/>
</dbReference>
<protein>
    <submittedName>
        <fullName evidence="2">Uncharacterized protein</fullName>
    </submittedName>
</protein>